<feature type="compositionally biased region" description="Basic and acidic residues" evidence="1">
    <location>
        <begin position="55"/>
        <end position="70"/>
    </location>
</feature>
<dbReference type="Proteomes" id="UP001596512">
    <property type="component" value="Unassembled WGS sequence"/>
</dbReference>
<name>A0ABW2TLK9_9PSEU</name>
<feature type="region of interest" description="Disordered" evidence="1">
    <location>
        <begin position="55"/>
        <end position="82"/>
    </location>
</feature>
<sequence length="82" mass="9081">MVSEFETRKDTIQELTESAADHVGRIAQIITSAVRDVAREIGDWATDVIEMNEASRRARADERRAPEADRASSGPVVVDEEP</sequence>
<gene>
    <name evidence="2" type="ORF">ACFQV2_09160</name>
</gene>
<reference evidence="3" key="1">
    <citation type="journal article" date="2019" name="Int. J. Syst. Evol. Microbiol.">
        <title>The Global Catalogue of Microorganisms (GCM) 10K type strain sequencing project: providing services to taxonomists for standard genome sequencing and annotation.</title>
        <authorList>
            <consortium name="The Broad Institute Genomics Platform"/>
            <consortium name="The Broad Institute Genome Sequencing Center for Infectious Disease"/>
            <person name="Wu L."/>
            <person name="Ma J."/>
        </authorList>
    </citation>
    <scope>NUCLEOTIDE SEQUENCE [LARGE SCALE GENOMIC DNA]</scope>
    <source>
        <strain evidence="3">JCM 17695</strain>
    </source>
</reference>
<evidence type="ECO:0000313" key="2">
    <source>
        <dbReference type="EMBL" id="MFC7613723.1"/>
    </source>
</evidence>
<proteinExistence type="predicted"/>
<accession>A0ABW2TLK9</accession>
<evidence type="ECO:0000256" key="1">
    <source>
        <dbReference type="SAM" id="MobiDB-lite"/>
    </source>
</evidence>
<dbReference type="EMBL" id="JBHTEY010000004">
    <property type="protein sequence ID" value="MFC7613723.1"/>
    <property type="molecule type" value="Genomic_DNA"/>
</dbReference>
<organism evidence="2 3">
    <name type="scientific">Actinokineospora soli</name>
    <dbReference type="NCBI Taxonomy" id="1048753"/>
    <lineage>
        <taxon>Bacteria</taxon>
        <taxon>Bacillati</taxon>
        <taxon>Actinomycetota</taxon>
        <taxon>Actinomycetes</taxon>
        <taxon>Pseudonocardiales</taxon>
        <taxon>Pseudonocardiaceae</taxon>
        <taxon>Actinokineospora</taxon>
    </lineage>
</organism>
<protein>
    <submittedName>
        <fullName evidence="2">Uncharacterized protein</fullName>
    </submittedName>
</protein>
<keyword evidence="3" id="KW-1185">Reference proteome</keyword>
<comment type="caution">
    <text evidence="2">The sequence shown here is derived from an EMBL/GenBank/DDBJ whole genome shotgun (WGS) entry which is preliminary data.</text>
</comment>
<evidence type="ECO:0000313" key="3">
    <source>
        <dbReference type="Proteomes" id="UP001596512"/>
    </source>
</evidence>